<dbReference type="AlphaFoldDB" id="A0A1X7TJU2"/>
<sequence length="54" mass="5969">MSLFQFGFKRCSDSIPSSSITEDTPVLPHFPFLDESGLERVEYGSIVTSDIDGL</sequence>
<accession>A0A1X7TJU2</accession>
<evidence type="ECO:0000313" key="1">
    <source>
        <dbReference type="EnsemblMetazoa" id="Aqu2.1.15003_001"/>
    </source>
</evidence>
<organism evidence="1">
    <name type="scientific">Amphimedon queenslandica</name>
    <name type="common">Sponge</name>
    <dbReference type="NCBI Taxonomy" id="400682"/>
    <lineage>
        <taxon>Eukaryota</taxon>
        <taxon>Metazoa</taxon>
        <taxon>Porifera</taxon>
        <taxon>Demospongiae</taxon>
        <taxon>Heteroscleromorpha</taxon>
        <taxon>Haplosclerida</taxon>
        <taxon>Niphatidae</taxon>
        <taxon>Amphimedon</taxon>
    </lineage>
</organism>
<reference evidence="1" key="1">
    <citation type="submission" date="2017-05" db="UniProtKB">
        <authorList>
            <consortium name="EnsemblMetazoa"/>
        </authorList>
    </citation>
    <scope>IDENTIFICATION</scope>
</reference>
<protein>
    <submittedName>
        <fullName evidence="1">Uncharacterized protein</fullName>
    </submittedName>
</protein>
<dbReference type="EnsemblMetazoa" id="Aqu2.1.15003_001">
    <property type="protein sequence ID" value="Aqu2.1.15003_001"/>
    <property type="gene ID" value="Aqu2.1.15003"/>
</dbReference>
<dbReference type="InParanoid" id="A0A1X7TJU2"/>
<name>A0A1X7TJU2_AMPQE</name>
<proteinExistence type="predicted"/>